<feature type="compositionally biased region" description="Polar residues" evidence="7">
    <location>
        <begin position="37"/>
        <end position="55"/>
    </location>
</feature>
<evidence type="ECO:0000256" key="7">
    <source>
        <dbReference type="SAM" id="MobiDB-lite"/>
    </source>
</evidence>
<proteinExistence type="predicted"/>
<evidence type="ECO:0000259" key="8">
    <source>
        <dbReference type="PROSITE" id="PS50888"/>
    </source>
</evidence>
<dbReference type="SMART" id="SM00353">
    <property type="entry name" value="HLH"/>
    <property type="match status" value="1"/>
</dbReference>
<keyword evidence="6" id="KW-0175">Coiled coil</keyword>
<dbReference type="GO" id="GO:0000978">
    <property type="term" value="F:RNA polymerase II cis-regulatory region sequence-specific DNA binding"/>
    <property type="evidence" value="ECO:0007669"/>
    <property type="project" value="TreeGrafter"/>
</dbReference>
<dbReference type="EMBL" id="UYRW01000411">
    <property type="protein sequence ID" value="VDK66534.1"/>
    <property type="molecule type" value="Genomic_DNA"/>
</dbReference>
<dbReference type="STRING" id="42157.A0A182E3J4"/>
<name>A0A182E3J4_ONCOC</name>
<dbReference type="Pfam" id="PF00010">
    <property type="entry name" value="HLH"/>
    <property type="match status" value="1"/>
</dbReference>
<keyword evidence="4" id="KW-0804">Transcription</keyword>
<feature type="region of interest" description="Disordered" evidence="7">
    <location>
        <begin position="1"/>
        <end position="73"/>
    </location>
</feature>
<evidence type="ECO:0000313" key="10">
    <source>
        <dbReference type="Proteomes" id="UP000271087"/>
    </source>
</evidence>
<dbReference type="PANTHER" id="PTHR15741">
    <property type="entry name" value="BASIC HELIX-LOOP-HELIX ZIP TRANSCRIPTION FACTOR"/>
    <property type="match status" value="1"/>
</dbReference>
<feature type="region of interest" description="Disordered" evidence="7">
    <location>
        <begin position="349"/>
        <end position="375"/>
    </location>
</feature>
<dbReference type="PROSITE" id="PS50888">
    <property type="entry name" value="BHLH"/>
    <property type="match status" value="1"/>
</dbReference>
<dbReference type="InterPro" id="IPR052207">
    <property type="entry name" value="Max-like/E-box_TFs"/>
</dbReference>
<organism evidence="11">
    <name type="scientific">Onchocerca ochengi</name>
    <name type="common">Filarial nematode worm</name>
    <dbReference type="NCBI Taxonomy" id="42157"/>
    <lineage>
        <taxon>Eukaryota</taxon>
        <taxon>Metazoa</taxon>
        <taxon>Ecdysozoa</taxon>
        <taxon>Nematoda</taxon>
        <taxon>Chromadorea</taxon>
        <taxon>Rhabditida</taxon>
        <taxon>Spirurina</taxon>
        <taxon>Spiruromorpha</taxon>
        <taxon>Filarioidea</taxon>
        <taxon>Onchocercidae</taxon>
        <taxon>Onchocerca</taxon>
    </lineage>
</organism>
<dbReference type="WBParaSite" id="nOo.2.0.1.t02551-RA">
    <property type="protein sequence ID" value="nOo.2.0.1.t02551-RA"/>
    <property type="gene ID" value="nOo.2.0.1.g02551"/>
</dbReference>
<reference evidence="9 10" key="2">
    <citation type="submission" date="2018-08" db="EMBL/GenBank/DDBJ databases">
        <authorList>
            <person name="Laetsch R D."/>
            <person name="Stevens L."/>
            <person name="Kumar S."/>
            <person name="Blaxter L. M."/>
        </authorList>
    </citation>
    <scope>NUCLEOTIDE SEQUENCE [LARGE SCALE GENOMIC DNA]</scope>
</reference>
<dbReference type="OrthoDB" id="10029128at2759"/>
<comment type="subcellular location">
    <subcellularLocation>
        <location evidence="1">Nucleus</location>
    </subcellularLocation>
</comment>
<sequence>MKDEYIARLESTNGALSIVKTKGNNSNSADEDEERFSAQSHRSESPSYHTGSSEPPNDPISPPMGGNIDTTDRRLRRQIANCNERRRMQSINAGFQSLKLLLPRRDGEKLSKAAILQHTVELIQTLRAEKMKLIEEKETVINAKKRKIQDENMREHGIIGELTAALEHERRLRHLYERMFNLWTSSPVLSQFLPKPNTSIINPAIALQNVIPPILHTRGFAGLLPPALLIDNLLTNARINSNGCGTGNDNSSGSAGPLQTTSFDLSMFTGNLISETAVSAIAANNEARFTDDRKPSPSQTQPPPPIGDLLTQPSPFPFNSLENASGTNLNSNFYTILEAIRQLEESASNLNGSTTTSTVNQQQQQQQQQPNVLVR</sequence>
<keyword evidence="5" id="KW-0539">Nucleus</keyword>
<evidence type="ECO:0000256" key="1">
    <source>
        <dbReference type="ARBA" id="ARBA00004123"/>
    </source>
</evidence>
<evidence type="ECO:0000256" key="5">
    <source>
        <dbReference type="ARBA" id="ARBA00023242"/>
    </source>
</evidence>
<keyword evidence="2" id="KW-0805">Transcription regulation</keyword>
<dbReference type="CDD" id="cd11419">
    <property type="entry name" value="bHLHzip_TFAP4"/>
    <property type="match status" value="1"/>
</dbReference>
<dbReference type="Gene3D" id="4.10.280.10">
    <property type="entry name" value="Helix-loop-helix DNA-binding domain"/>
    <property type="match status" value="1"/>
</dbReference>
<dbReference type="InterPro" id="IPR011598">
    <property type="entry name" value="bHLH_dom"/>
</dbReference>
<evidence type="ECO:0000313" key="11">
    <source>
        <dbReference type="WBParaSite" id="nOo.2.0.1.t02551-RA"/>
    </source>
</evidence>
<keyword evidence="3" id="KW-0238">DNA-binding</keyword>
<evidence type="ECO:0000256" key="3">
    <source>
        <dbReference type="ARBA" id="ARBA00023125"/>
    </source>
</evidence>
<dbReference type="GO" id="GO:0046983">
    <property type="term" value="F:protein dimerization activity"/>
    <property type="evidence" value="ECO:0007669"/>
    <property type="project" value="InterPro"/>
</dbReference>
<accession>A0A182E3J4</accession>
<dbReference type="PANTHER" id="PTHR15741:SF27">
    <property type="entry name" value="TRANSCRIPTION FACTOR AP-4"/>
    <property type="match status" value="1"/>
</dbReference>
<feature type="domain" description="BHLH" evidence="8">
    <location>
        <begin position="75"/>
        <end position="126"/>
    </location>
</feature>
<dbReference type="SUPFAM" id="SSF47459">
    <property type="entry name" value="HLH, helix-loop-helix DNA-binding domain"/>
    <property type="match status" value="1"/>
</dbReference>
<reference evidence="11" key="1">
    <citation type="submission" date="2016-06" db="UniProtKB">
        <authorList>
            <consortium name="WormBaseParasite"/>
        </authorList>
    </citation>
    <scope>IDENTIFICATION</scope>
</reference>
<gene>
    <name evidence="9" type="ORF">NOO_LOCUS2551</name>
</gene>
<evidence type="ECO:0000256" key="6">
    <source>
        <dbReference type="SAM" id="Coils"/>
    </source>
</evidence>
<keyword evidence="10" id="KW-1185">Reference proteome</keyword>
<dbReference type="InterPro" id="IPR036638">
    <property type="entry name" value="HLH_DNA-bd_sf"/>
</dbReference>
<protein>
    <submittedName>
        <fullName evidence="11">BHLH domain-containing protein</fullName>
    </submittedName>
</protein>
<dbReference type="AlphaFoldDB" id="A0A182E3J4"/>
<dbReference type="GO" id="GO:0005634">
    <property type="term" value="C:nucleus"/>
    <property type="evidence" value="ECO:0007669"/>
    <property type="project" value="UniProtKB-SubCell"/>
</dbReference>
<evidence type="ECO:0000256" key="2">
    <source>
        <dbReference type="ARBA" id="ARBA00023015"/>
    </source>
</evidence>
<dbReference type="GO" id="GO:0000981">
    <property type="term" value="F:DNA-binding transcription factor activity, RNA polymerase II-specific"/>
    <property type="evidence" value="ECO:0007669"/>
    <property type="project" value="TreeGrafter"/>
</dbReference>
<evidence type="ECO:0000313" key="9">
    <source>
        <dbReference type="EMBL" id="VDK66534.1"/>
    </source>
</evidence>
<feature type="region of interest" description="Disordered" evidence="7">
    <location>
        <begin position="287"/>
        <end position="323"/>
    </location>
</feature>
<feature type="coiled-coil region" evidence="6">
    <location>
        <begin position="116"/>
        <end position="154"/>
    </location>
</feature>
<dbReference type="Proteomes" id="UP000271087">
    <property type="component" value="Unassembled WGS sequence"/>
</dbReference>
<evidence type="ECO:0000256" key="4">
    <source>
        <dbReference type="ARBA" id="ARBA00023163"/>
    </source>
</evidence>
<feature type="compositionally biased region" description="Polar residues" evidence="7">
    <location>
        <begin position="349"/>
        <end position="360"/>
    </location>
</feature>